<keyword evidence="4 6" id="KW-0808">Transferase</keyword>
<evidence type="ECO:0000313" key="9">
    <source>
        <dbReference type="Proteomes" id="UP001156691"/>
    </source>
</evidence>
<dbReference type="SUPFAM" id="SSF53790">
    <property type="entry name" value="Tetrapyrrole methylase"/>
    <property type="match status" value="1"/>
</dbReference>
<dbReference type="InterPro" id="IPR014776">
    <property type="entry name" value="4pyrrole_Mease_sub2"/>
</dbReference>
<reference evidence="9" key="1">
    <citation type="journal article" date="2019" name="Int. J. Syst. Evol. Microbiol.">
        <title>The Global Catalogue of Microorganisms (GCM) 10K type strain sequencing project: providing services to taxonomists for standard genome sequencing and annotation.</title>
        <authorList>
            <consortium name="The Broad Institute Genomics Platform"/>
            <consortium name="The Broad Institute Genome Sequencing Center for Infectious Disease"/>
            <person name="Wu L."/>
            <person name="Ma J."/>
        </authorList>
    </citation>
    <scope>NUCLEOTIDE SEQUENCE [LARGE SCALE GENOMIC DNA]</scope>
    <source>
        <strain evidence="9">NBRC 112416</strain>
    </source>
</reference>
<dbReference type="CDD" id="cd11643">
    <property type="entry name" value="Precorrin-6A-synthase"/>
    <property type="match status" value="1"/>
</dbReference>
<dbReference type="EC" id="2.1.1.152" evidence="6"/>
<gene>
    <name evidence="8" type="primary">cobF</name>
    <name evidence="8" type="ORF">GCM10010862_30420</name>
</gene>
<keyword evidence="5 6" id="KW-0949">S-adenosyl-L-methionine</keyword>
<name>A0ABQ5W6W1_9HYPH</name>
<proteinExistence type="predicted"/>
<comment type="catalytic activity">
    <reaction evidence="6">
        <text>precorrin-5 + S-adenosyl-L-methionine + H2O = precorrin-6A + acetate + S-adenosyl-L-homocysteine + 2 H(+)</text>
        <dbReference type="Rhea" id="RHEA:18261"/>
        <dbReference type="ChEBI" id="CHEBI:15377"/>
        <dbReference type="ChEBI" id="CHEBI:15378"/>
        <dbReference type="ChEBI" id="CHEBI:30089"/>
        <dbReference type="ChEBI" id="CHEBI:57856"/>
        <dbReference type="ChEBI" id="CHEBI:59789"/>
        <dbReference type="ChEBI" id="CHEBI:77871"/>
        <dbReference type="ChEBI" id="CHEBI:77872"/>
        <dbReference type="EC" id="2.1.1.152"/>
    </reaction>
</comment>
<dbReference type="PANTHER" id="PTHR43467">
    <property type="entry name" value="COBALT-PRECORRIN-2 C(20)-METHYLTRANSFERASE"/>
    <property type="match status" value="1"/>
</dbReference>
<evidence type="ECO:0000256" key="3">
    <source>
        <dbReference type="ARBA" id="ARBA00022603"/>
    </source>
</evidence>
<accession>A0ABQ5W6W1</accession>
<keyword evidence="2" id="KW-0169">Cobalamin biosynthesis</keyword>
<evidence type="ECO:0000256" key="2">
    <source>
        <dbReference type="ARBA" id="ARBA00022573"/>
    </source>
</evidence>
<sequence>MRRLLVVGIGPGNPEQITIEAINALNRADALFIPEKGADKADLADLRREIVARYVTGAGRLVPFAMPVRDETTASYAARVADWHQTIAAIHARLIAEELEEDGTGAFLVWGDPSLYDSTLRILARVKEIGAPPFEVAVIPGITSLQALTAAHAIPLNRVGEPVLVTTGRRLAGAPIGTDTVVMLDGQLAFKALEGEDYDIHWGAYLGTPDEVLVSGRLSDVAEDIERRRAEARSRHGWIMDTYLLRRRAGA</sequence>
<evidence type="ECO:0000256" key="4">
    <source>
        <dbReference type="ARBA" id="ARBA00022679"/>
    </source>
</evidence>
<evidence type="ECO:0000313" key="8">
    <source>
        <dbReference type="EMBL" id="GLQ55783.1"/>
    </source>
</evidence>
<comment type="caution">
    <text evidence="8">The sequence shown here is derived from an EMBL/GenBank/DDBJ whole genome shotgun (WGS) entry which is preliminary data.</text>
</comment>
<dbReference type="NCBIfam" id="TIGR02434">
    <property type="entry name" value="CobF"/>
    <property type="match status" value="1"/>
</dbReference>
<dbReference type="RefSeq" id="WP_284341197.1">
    <property type="nucleotide sequence ID" value="NZ_BSNS01000012.1"/>
</dbReference>
<keyword evidence="9" id="KW-1185">Reference proteome</keyword>
<organism evidence="8 9">
    <name type="scientific">Devosia nitrariae</name>
    <dbReference type="NCBI Taxonomy" id="2071872"/>
    <lineage>
        <taxon>Bacteria</taxon>
        <taxon>Pseudomonadati</taxon>
        <taxon>Pseudomonadota</taxon>
        <taxon>Alphaproteobacteria</taxon>
        <taxon>Hyphomicrobiales</taxon>
        <taxon>Devosiaceae</taxon>
        <taxon>Devosia</taxon>
    </lineage>
</organism>
<dbReference type="Pfam" id="PF00590">
    <property type="entry name" value="TP_methylase"/>
    <property type="match status" value="1"/>
</dbReference>
<dbReference type="InterPro" id="IPR035996">
    <property type="entry name" value="4pyrrol_Methylase_sf"/>
</dbReference>
<evidence type="ECO:0000256" key="6">
    <source>
        <dbReference type="PIRNR" id="PIRNR036525"/>
    </source>
</evidence>
<evidence type="ECO:0000256" key="1">
    <source>
        <dbReference type="ARBA" id="ARBA00004953"/>
    </source>
</evidence>
<comment type="pathway">
    <text evidence="1">Cofactor biosynthesis; adenosylcobalamin biosynthesis.</text>
</comment>
<dbReference type="PIRSF" id="PIRSF036525">
    <property type="entry name" value="CobF"/>
    <property type="match status" value="1"/>
</dbReference>
<dbReference type="InterPro" id="IPR000878">
    <property type="entry name" value="4pyrrol_Mease"/>
</dbReference>
<protein>
    <recommendedName>
        <fullName evidence="6">Precorrin-6A synthase [deacetylating]</fullName>
        <ecNumber evidence="6">2.1.1.152</ecNumber>
    </recommendedName>
</protein>
<dbReference type="Gene3D" id="3.30.950.10">
    <property type="entry name" value="Methyltransferase, Cobalt-precorrin-4 Transmethylase, Domain 2"/>
    <property type="match status" value="1"/>
</dbReference>
<keyword evidence="3 6" id="KW-0489">Methyltransferase</keyword>
<feature type="domain" description="Tetrapyrrole methylase" evidence="7">
    <location>
        <begin position="4"/>
        <end position="221"/>
    </location>
</feature>
<comment type="function">
    <text evidence="6">Catalyzes the methylation of C-1 in precorrin-5 and the subsequent extrusion of acetic acid from the resulting intermediate to form cobalt-precorrin-6A.</text>
</comment>
<evidence type="ECO:0000256" key="5">
    <source>
        <dbReference type="ARBA" id="ARBA00022691"/>
    </source>
</evidence>
<dbReference type="Proteomes" id="UP001156691">
    <property type="component" value="Unassembled WGS sequence"/>
</dbReference>
<dbReference type="Gene3D" id="3.40.1010.10">
    <property type="entry name" value="Cobalt-precorrin-4 Transmethylase, Domain 1"/>
    <property type="match status" value="1"/>
</dbReference>
<dbReference type="PANTHER" id="PTHR43467:SF1">
    <property type="entry name" value="PRECORRIN-6A SYNTHASE [DEACETYLATING]"/>
    <property type="match status" value="1"/>
</dbReference>
<dbReference type="InterPro" id="IPR014777">
    <property type="entry name" value="4pyrrole_Mease_sub1"/>
</dbReference>
<dbReference type="EMBL" id="BSNS01000012">
    <property type="protein sequence ID" value="GLQ55783.1"/>
    <property type="molecule type" value="Genomic_DNA"/>
</dbReference>
<dbReference type="InterPro" id="IPR012797">
    <property type="entry name" value="CobF"/>
</dbReference>
<evidence type="ECO:0000259" key="7">
    <source>
        <dbReference type="Pfam" id="PF00590"/>
    </source>
</evidence>